<feature type="transmembrane region" description="Helical" evidence="8">
    <location>
        <begin position="220"/>
        <end position="240"/>
    </location>
</feature>
<protein>
    <recommendedName>
        <fullName evidence="9">Type II secretion system protein GspF domain-containing protein</fullName>
    </recommendedName>
</protein>
<name>A0A1F5X6K2_9BACT</name>
<gene>
    <name evidence="10" type="ORF">A3B18_00570</name>
</gene>
<evidence type="ECO:0000256" key="7">
    <source>
        <dbReference type="ARBA" id="ARBA00023136"/>
    </source>
</evidence>
<dbReference type="GO" id="GO:0005886">
    <property type="term" value="C:plasma membrane"/>
    <property type="evidence" value="ECO:0007669"/>
    <property type="project" value="UniProtKB-SubCell"/>
</dbReference>
<evidence type="ECO:0000256" key="1">
    <source>
        <dbReference type="ARBA" id="ARBA00004429"/>
    </source>
</evidence>
<keyword evidence="3" id="KW-1003">Cell membrane</keyword>
<feature type="transmembrane region" description="Helical" evidence="8">
    <location>
        <begin position="377"/>
        <end position="398"/>
    </location>
</feature>
<dbReference type="PANTHER" id="PTHR30012">
    <property type="entry name" value="GENERAL SECRETION PATHWAY PROTEIN"/>
    <property type="match status" value="1"/>
</dbReference>
<comment type="caution">
    <text evidence="10">The sequence shown here is derived from an EMBL/GenBank/DDBJ whole genome shotgun (WGS) entry which is preliminary data.</text>
</comment>
<feature type="domain" description="Type II secretion system protein GspF" evidence="9">
    <location>
        <begin position="72"/>
        <end position="194"/>
    </location>
</feature>
<dbReference type="InterPro" id="IPR042094">
    <property type="entry name" value="T2SS_GspF_sf"/>
</dbReference>
<dbReference type="Proteomes" id="UP000178684">
    <property type="component" value="Unassembled WGS sequence"/>
</dbReference>
<dbReference type="InterPro" id="IPR003004">
    <property type="entry name" value="GspF/PilC"/>
</dbReference>
<sequence>MALFKYQARTQSGEAKTGTIDAPNVELAVSALQRRLLIVISVEPLDADLPWYKKEILALGGGIKLRDVVILSRQLATLFQARIPVVDSLKVLAAETTKPRLREVLNEVSQDIQGGLSIAQSFSRHPDVFSSFYVNMVRSGEESGKLEEIFAYLAEYLERNYELISKTRNALIYPAFVFTVFIAVMALMLAFVIPQITVILVESGAEIPFYTRVVMGLSEFMRRFGIVLLFLLAGAGVMLWRYSKTEKGKFVLSRFALDTPIVGNILHKFYVARLTDNLETLIAGGVTVLRSLELSGEVVGSAVFKQIIRETAEAVKGGVPISEALSRYKDMPALVVQMIKIGEETGKLDFMLKTMARFYRREVENTVDSLVGLIEPIMIIFLGLGVGILVVSVLMPIYNLSSAL</sequence>
<dbReference type="PANTHER" id="PTHR30012:SF0">
    <property type="entry name" value="TYPE II SECRETION SYSTEM PROTEIN F-RELATED"/>
    <property type="match status" value="1"/>
</dbReference>
<evidence type="ECO:0000256" key="5">
    <source>
        <dbReference type="ARBA" id="ARBA00022692"/>
    </source>
</evidence>
<evidence type="ECO:0000256" key="4">
    <source>
        <dbReference type="ARBA" id="ARBA00022519"/>
    </source>
</evidence>
<dbReference type="AlphaFoldDB" id="A0A1F5X6K2"/>
<comment type="subcellular location">
    <subcellularLocation>
        <location evidence="1">Cell inner membrane</location>
        <topology evidence="1">Multi-pass membrane protein</topology>
    </subcellularLocation>
</comment>
<proteinExistence type="inferred from homology"/>
<evidence type="ECO:0000256" key="2">
    <source>
        <dbReference type="ARBA" id="ARBA00005745"/>
    </source>
</evidence>
<feature type="transmembrane region" description="Helical" evidence="8">
    <location>
        <begin position="171"/>
        <end position="200"/>
    </location>
</feature>
<feature type="domain" description="Type II secretion system protein GspF" evidence="9">
    <location>
        <begin position="275"/>
        <end position="396"/>
    </location>
</feature>
<evidence type="ECO:0000313" key="10">
    <source>
        <dbReference type="EMBL" id="OGF83191.1"/>
    </source>
</evidence>
<reference evidence="10 11" key="1">
    <citation type="journal article" date="2016" name="Nat. Commun.">
        <title>Thousands of microbial genomes shed light on interconnected biogeochemical processes in an aquifer system.</title>
        <authorList>
            <person name="Anantharaman K."/>
            <person name="Brown C.T."/>
            <person name="Hug L.A."/>
            <person name="Sharon I."/>
            <person name="Castelle C.J."/>
            <person name="Probst A.J."/>
            <person name="Thomas B.C."/>
            <person name="Singh A."/>
            <person name="Wilkins M.J."/>
            <person name="Karaoz U."/>
            <person name="Brodie E.L."/>
            <person name="Williams K.H."/>
            <person name="Hubbard S.S."/>
            <person name="Banfield J.F."/>
        </authorList>
    </citation>
    <scope>NUCLEOTIDE SEQUENCE [LARGE SCALE GENOMIC DNA]</scope>
</reference>
<keyword evidence="7 8" id="KW-0472">Membrane</keyword>
<organism evidence="10 11">
    <name type="scientific">Candidatus Giovannonibacteria bacterium RIFCSPLOWO2_01_FULL_46_13</name>
    <dbReference type="NCBI Taxonomy" id="1798352"/>
    <lineage>
        <taxon>Bacteria</taxon>
        <taxon>Candidatus Giovannoniibacteriota</taxon>
    </lineage>
</organism>
<keyword evidence="6 8" id="KW-1133">Transmembrane helix</keyword>
<dbReference type="Pfam" id="PF00482">
    <property type="entry name" value="T2SSF"/>
    <property type="match status" value="2"/>
</dbReference>
<dbReference type="EMBL" id="MFIE01000005">
    <property type="protein sequence ID" value="OGF83191.1"/>
    <property type="molecule type" value="Genomic_DNA"/>
</dbReference>
<dbReference type="Gene3D" id="1.20.81.30">
    <property type="entry name" value="Type II secretion system (T2SS), domain F"/>
    <property type="match status" value="2"/>
</dbReference>
<evidence type="ECO:0000256" key="3">
    <source>
        <dbReference type="ARBA" id="ARBA00022475"/>
    </source>
</evidence>
<dbReference type="PRINTS" id="PR00812">
    <property type="entry name" value="BCTERIALGSPF"/>
</dbReference>
<keyword evidence="5 8" id="KW-0812">Transmembrane</keyword>
<comment type="similarity">
    <text evidence="2">Belongs to the GSP F family.</text>
</comment>
<evidence type="ECO:0000256" key="6">
    <source>
        <dbReference type="ARBA" id="ARBA00022989"/>
    </source>
</evidence>
<evidence type="ECO:0000256" key="8">
    <source>
        <dbReference type="SAM" id="Phobius"/>
    </source>
</evidence>
<evidence type="ECO:0000259" key="9">
    <source>
        <dbReference type="Pfam" id="PF00482"/>
    </source>
</evidence>
<accession>A0A1F5X6K2</accession>
<dbReference type="FunFam" id="1.20.81.30:FF:000001">
    <property type="entry name" value="Type II secretion system protein F"/>
    <property type="match status" value="2"/>
</dbReference>
<keyword evidence="4" id="KW-0997">Cell inner membrane</keyword>
<evidence type="ECO:0000313" key="11">
    <source>
        <dbReference type="Proteomes" id="UP000178684"/>
    </source>
</evidence>
<dbReference type="InterPro" id="IPR018076">
    <property type="entry name" value="T2SS_GspF_dom"/>
</dbReference>